<sequence>MEEKVDSVQSAPLALDKRIHCTCQLLHFVYLVSVLSLIFGITLIVWWKYESDNTLVSIDFISRSAWEAKPVKTTAQPLCVNPPSIVVLMDSNTDRCYSFEDCSHLIRKIQEQDIPKHDDITYNFLIGNDGRVYEGRGWDTPGYHSGQLNDKSIGIALIGNFNYYQPSEKILEVCQKFLEEGVRSKKLDPNYKVIGRKQVMNKENNPGEHLWKIIRDWPRWTNCVRDGCSERLCNRANYLAH</sequence>
<evidence type="ECO:0000256" key="3">
    <source>
        <dbReference type="ARBA" id="ARBA00022859"/>
    </source>
</evidence>
<name>A0A455R5Z8_GRYBI</name>
<dbReference type="Pfam" id="PF01510">
    <property type="entry name" value="Amidase_2"/>
    <property type="match status" value="1"/>
</dbReference>
<dbReference type="GO" id="GO:0008745">
    <property type="term" value="F:N-acetylmuramoyl-L-alanine amidase activity"/>
    <property type="evidence" value="ECO:0007669"/>
    <property type="project" value="InterPro"/>
</dbReference>
<dbReference type="PANTHER" id="PTHR11022">
    <property type="entry name" value="PEPTIDOGLYCAN RECOGNITION PROTEIN"/>
    <property type="match status" value="1"/>
</dbReference>
<dbReference type="SMART" id="SM00644">
    <property type="entry name" value="Ami_2"/>
    <property type="match status" value="1"/>
</dbReference>
<dbReference type="InterPro" id="IPR036505">
    <property type="entry name" value="Amidase/PGRP_sf"/>
</dbReference>
<evidence type="ECO:0000256" key="4">
    <source>
        <dbReference type="SAM" id="Phobius"/>
    </source>
</evidence>
<feature type="transmembrane region" description="Helical" evidence="4">
    <location>
        <begin position="25"/>
        <end position="47"/>
    </location>
</feature>
<comment type="similarity">
    <text evidence="1">Belongs to the N-acetylmuramoyl-L-alanine amidase 2 family.</text>
</comment>
<dbReference type="SMART" id="SM00701">
    <property type="entry name" value="PGRP"/>
    <property type="match status" value="1"/>
</dbReference>
<dbReference type="GO" id="GO:0008270">
    <property type="term" value="F:zinc ion binding"/>
    <property type="evidence" value="ECO:0007669"/>
    <property type="project" value="InterPro"/>
</dbReference>
<dbReference type="GO" id="GO:0045087">
    <property type="term" value="P:innate immune response"/>
    <property type="evidence" value="ECO:0007669"/>
    <property type="project" value="UniProtKB-KW"/>
</dbReference>
<dbReference type="SUPFAM" id="SSF55846">
    <property type="entry name" value="N-acetylmuramoyl-L-alanine amidase-like"/>
    <property type="match status" value="1"/>
</dbReference>
<evidence type="ECO:0000259" key="5">
    <source>
        <dbReference type="SMART" id="SM00644"/>
    </source>
</evidence>
<keyword evidence="2" id="KW-0399">Innate immunity</keyword>
<organism evidence="7">
    <name type="scientific">Gryllus bimaculatus</name>
    <name type="common">Two-spotted cricket</name>
    <dbReference type="NCBI Taxonomy" id="6999"/>
    <lineage>
        <taxon>Eukaryota</taxon>
        <taxon>Metazoa</taxon>
        <taxon>Ecdysozoa</taxon>
        <taxon>Arthropoda</taxon>
        <taxon>Hexapoda</taxon>
        <taxon>Insecta</taxon>
        <taxon>Pterygota</taxon>
        <taxon>Neoptera</taxon>
        <taxon>Polyneoptera</taxon>
        <taxon>Orthoptera</taxon>
        <taxon>Ensifera</taxon>
        <taxon>Gryllidea</taxon>
        <taxon>Grylloidea</taxon>
        <taxon>Gryllidae</taxon>
        <taxon>Gryllinae</taxon>
        <taxon>Gryllus</taxon>
    </lineage>
</organism>
<dbReference type="InterPro" id="IPR006619">
    <property type="entry name" value="PGRP_domain_met/bac"/>
</dbReference>
<keyword evidence="4" id="KW-0472">Membrane</keyword>
<protein>
    <submittedName>
        <fullName evidence="7">Peptidoglycan recognition protein SD</fullName>
    </submittedName>
</protein>
<evidence type="ECO:0000256" key="2">
    <source>
        <dbReference type="ARBA" id="ARBA00022588"/>
    </source>
</evidence>
<dbReference type="EMBL" id="LC422649">
    <property type="protein sequence ID" value="BBG28439.1"/>
    <property type="molecule type" value="mRNA"/>
</dbReference>
<feature type="domain" description="N-acetylmuramoyl-L-alanine amidase" evidence="5">
    <location>
        <begin position="68"/>
        <end position="207"/>
    </location>
</feature>
<dbReference type="FunFam" id="3.40.80.10:FF:000001">
    <property type="entry name" value="Peptidoglycan recognition protein 1"/>
    <property type="match status" value="1"/>
</dbReference>
<dbReference type="InterPro" id="IPR002502">
    <property type="entry name" value="Amidase_domain"/>
</dbReference>
<evidence type="ECO:0000259" key="6">
    <source>
        <dbReference type="SMART" id="SM00701"/>
    </source>
</evidence>
<reference evidence="7" key="1">
    <citation type="submission" date="2018-08" db="EMBL/GenBank/DDBJ databases">
        <title>Toll-like receptor signalling promotes blastema cell proliferation during leg regeneration via insect macrophage.</title>
        <authorList>
            <person name="Bando T."/>
            <person name="Okumura M."/>
            <person name="Bando Y."/>
            <person name="Hagiwara M."/>
            <person name="Hamada Y."/>
            <person name="Ishimaru Y."/>
            <person name="Mito T."/>
            <person name="Noji S."/>
            <person name="Ohuchi H."/>
        </authorList>
    </citation>
    <scope>NUCLEOTIDE SEQUENCE</scope>
</reference>
<dbReference type="AlphaFoldDB" id="A0A455R5Z8"/>
<evidence type="ECO:0000256" key="1">
    <source>
        <dbReference type="ARBA" id="ARBA00007553"/>
    </source>
</evidence>
<keyword evidence="4" id="KW-0812">Transmembrane</keyword>
<keyword evidence="4" id="KW-1133">Transmembrane helix</keyword>
<dbReference type="Gene3D" id="3.40.80.10">
    <property type="entry name" value="Peptidoglycan recognition protein-like"/>
    <property type="match status" value="1"/>
</dbReference>
<feature type="domain" description="Peptidoglycan recognition protein family" evidence="6">
    <location>
        <begin position="58"/>
        <end position="200"/>
    </location>
</feature>
<dbReference type="PANTHER" id="PTHR11022:SF41">
    <property type="entry name" value="PEPTIDOGLYCAN-RECOGNITION PROTEIN LC-RELATED"/>
    <property type="match status" value="1"/>
</dbReference>
<gene>
    <name evidence="7" type="primary">PGRP-SD</name>
</gene>
<evidence type="ECO:0000313" key="7">
    <source>
        <dbReference type="EMBL" id="BBG28439.1"/>
    </source>
</evidence>
<dbReference type="CDD" id="cd06583">
    <property type="entry name" value="PGRP"/>
    <property type="match status" value="1"/>
</dbReference>
<dbReference type="InterPro" id="IPR015510">
    <property type="entry name" value="PGRP"/>
</dbReference>
<keyword evidence="3" id="KW-0391">Immunity</keyword>
<proteinExistence type="evidence at transcript level"/>
<accession>A0A455R5Z8</accession>
<dbReference type="GO" id="GO:0009253">
    <property type="term" value="P:peptidoglycan catabolic process"/>
    <property type="evidence" value="ECO:0007669"/>
    <property type="project" value="InterPro"/>
</dbReference>